<dbReference type="SUPFAM" id="SSF52113">
    <property type="entry name" value="BRCT domain"/>
    <property type="match status" value="1"/>
</dbReference>
<feature type="compositionally biased region" description="Basic and acidic residues" evidence="4">
    <location>
        <begin position="185"/>
        <end position="194"/>
    </location>
</feature>
<keyword evidence="5" id="KW-0812">Transmembrane</keyword>
<dbReference type="FunFam" id="3.40.50.10190:FF:000083">
    <property type="entry name" value="DNA damage repair protein (Rad9)"/>
    <property type="match status" value="1"/>
</dbReference>
<keyword evidence="5" id="KW-1133">Transmembrane helix</keyword>
<feature type="region of interest" description="Disordered" evidence="4">
    <location>
        <begin position="1"/>
        <end position="25"/>
    </location>
</feature>
<dbReference type="PANTHER" id="PTHR15321">
    <property type="entry name" value="TUMOR SUPPRESSOR P53-BINDING PROTEIN 1"/>
    <property type="match status" value="1"/>
</dbReference>
<comment type="caution">
    <text evidence="7">The sequence shown here is derived from an EMBL/GenBank/DDBJ whole genome shotgun (WGS) entry which is preliminary data.</text>
</comment>
<feature type="compositionally biased region" description="Polar residues" evidence="4">
    <location>
        <begin position="344"/>
        <end position="353"/>
    </location>
</feature>
<dbReference type="InterPro" id="IPR047249">
    <property type="entry name" value="BRCT_p53bp1-like_rpt1"/>
</dbReference>
<dbReference type="GO" id="GO:0005634">
    <property type="term" value="C:nucleus"/>
    <property type="evidence" value="ECO:0007669"/>
    <property type="project" value="UniProtKB-SubCell"/>
</dbReference>
<feature type="compositionally biased region" description="Basic and acidic residues" evidence="4">
    <location>
        <begin position="471"/>
        <end position="496"/>
    </location>
</feature>
<dbReference type="InterPro" id="IPR047252">
    <property type="entry name" value="TP53BP1-like"/>
</dbReference>
<accession>A0AA39XN21</accession>
<name>A0AA39XN21_9PEZI</name>
<reference evidence="7" key="1">
    <citation type="submission" date="2023-06" db="EMBL/GenBank/DDBJ databases">
        <title>Genome-scale phylogeny and comparative genomics of the fungal order Sordariales.</title>
        <authorList>
            <consortium name="Lawrence Berkeley National Laboratory"/>
            <person name="Hensen N."/>
            <person name="Bonometti L."/>
            <person name="Westerberg I."/>
            <person name="Brannstrom I.O."/>
            <person name="Guillou S."/>
            <person name="Cros-Aarteil S."/>
            <person name="Calhoun S."/>
            <person name="Haridas S."/>
            <person name="Kuo A."/>
            <person name="Mondo S."/>
            <person name="Pangilinan J."/>
            <person name="Riley R."/>
            <person name="LaButti K."/>
            <person name="Andreopoulos B."/>
            <person name="Lipzen A."/>
            <person name="Chen C."/>
            <person name="Yanf M."/>
            <person name="Daum C."/>
            <person name="Ng V."/>
            <person name="Clum A."/>
            <person name="Steindorff A."/>
            <person name="Ohm R."/>
            <person name="Martin F."/>
            <person name="Silar P."/>
            <person name="Natvig D."/>
            <person name="Lalanne C."/>
            <person name="Gautier V."/>
            <person name="Ament-velasquez S.L."/>
            <person name="Kruys A."/>
            <person name="Hutchinson M.I."/>
            <person name="Powell A.J."/>
            <person name="Barry K."/>
            <person name="Miller A.N."/>
            <person name="Grigoriev I.V."/>
            <person name="Debuchy R."/>
            <person name="Gladieux P."/>
            <person name="Thoren M.H."/>
            <person name="Johannesson H."/>
        </authorList>
    </citation>
    <scope>NUCLEOTIDE SEQUENCE</scope>
    <source>
        <strain evidence="7">SMH3391-2</strain>
    </source>
</reference>
<organism evidence="7 8">
    <name type="scientific">Bombardia bombarda</name>
    <dbReference type="NCBI Taxonomy" id="252184"/>
    <lineage>
        <taxon>Eukaryota</taxon>
        <taxon>Fungi</taxon>
        <taxon>Dikarya</taxon>
        <taxon>Ascomycota</taxon>
        <taxon>Pezizomycotina</taxon>
        <taxon>Sordariomycetes</taxon>
        <taxon>Sordariomycetidae</taxon>
        <taxon>Sordariales</taxon>
        <taxon>Lasiosphaeriaceae</taxon>
        <taxon>Bombardia</taxon>
    </lineage>
</organism>
<dbReference type="GO" id="GO:0042393">
    <property type="term" value="F:histone binding"/>
    <property type="evidence" value="ECO:0007669"/>
    <property type="project" value="TreeGrafter"/>
</dbReference>
<feature type="compositionally biased region" description="Polar residues" evidence="4">
    <location>
        <begin position="562"/>
        <end position="576"/>
    </location>
</feature>
<comment type="subcellular location">
    <subcellularLocation>
        <location evidence="1">Nucleus</location>
    </subcellularLocation>
</comment>
<feature type="region of interest" description="Disordered" evidence="4">
    <location>
        <begin position="44"/>
        <end position="106"/>
    </location>
</feature>
<keyword evidence="5" id="KW-0472">Membrane</keyword>
<dbReference type="GO" id="GO:0045944">
    <property type="term" value="P:positive regulation of transcription by RNA polymerase II"/>
    <property type="evidence" value="ECO:0007669"/>
    <property type="project" value="TreeGrafter"/>
</dbReference>
<feature type="compositionally biased region" description="Low complexity" evidence="4">
    <location>
        <begin position="600"/>
        <end position="612"/>
    </location>
</feature>
<gene>
    <name evidence="7" type="ORF">B0T17DRAFT_625722</name>
</gene>
<feature type="transmembrane region" description="Helical" evidence="5">
    <location>
        <begin position="965"/>
        <end position="988"/>
    </location>
</feature>
<keyword evidence="8" id="KW-1185">Reference proteome</keyword>
<feature type="compositionally biased region" description="Polar residues" evidence="4">
    <location>
        <begin position="659"/>
        <end position="670"/>
    </location>
</feature>
<dbReference type="PROSITE" id="PS50172">
    <property type="entry name" value="BRCT"/>
    <property type="match status" value="1"/>
</dbReference>
<sequence>MSTRSSSLRRAGKMALDGDEESQDSQAVMDAYIRAYGVDIMTTSSPAPGDVFALHAQKQSSLHGGESQKKKAKARADWSPSRGATPPQLDEIPDTQNTRDVNVLDRSYPLIEGVEGRRTRSQPGDDCVHELSAQVPLKKKMDSSQSPTQSNHGRSYDQFAPTSSPGRALPNDDAQSSPKLPPTSSHERTLKDDDTGAVNLNLDNFANSKSISSVPDDSGFVDFRSLARLRNLASEDHAPKPFQEFPETPAPPQNPFRQSRSQLLAPSQLFGSTQFSSAVKHIASPTSSRPSPNDFNHNSISPNVAISSPLKARGLRSTPIPNPTSSPQILPGTTSSALRDRASSPDNSASTKTAAVPESPQPVPGRKRSAPEPLATYEPMHKSQERRSSSVLRSSPVDSEEDDDDESIARRMKARSKKEAALRQLTAINFTRPPKSDDIEVPSTNKRKAKHTAKPYPTQRPSNPPENINSDGHDTVADSQEHLVRDAEPQLARDDEPTQSDAEQDSKQEPKLASTKPMDLPPTINSLTQINTAAAINETPIGDAIPETSPTDRRLGTHTEHNMSPPSLPLQKTQSAPVFHSSPPALSTRSRRANPKGIPSSSTSTLSNLASTPQISSSITPATVDSASSKPSLPAQVSTNSSPAVAKSKRREAHGTLSKIKTGSAESLRQSARLGRHLSSSADELSRSDSTTPTFEQSLRISRLSMIKSSHRAVSKSAVQHSQRPIRLFEGMAFAISFQSKKAGESNDHYSVRIESAVTIEKRIKQAGGRILHNSFDELFETSPSKAAAAVGPVASALGTTQLDTEIRLTAAGQATGFTALIADGHSRKVKYMQALALGLPCIAPQWITACLDKNEVVDWTSYLLCAGQSAFLGDAIRSRSLMPYDAATATLREVVGRRRKLLEGSRILLVMKKGPKGGEGKKMAYVFLARVLGAELRRVYSVEEARAEMRRVEKEKEEEGGGGLIGFMWMGSKVGRGCLLLLLLLLLRRVRPRLGRRGRGGVVVRKGAGSRRQRGSGL</sequence>
<dbReference type="EMBL" id="JAULSR010000001">
    <property type="protein sequence ID" value="KAK0636282.1"/>
    <property type="molecule type" value="Genomic_DNA"/>
</dbReference>
<dbReference type="InterPro" id="IPR036420">
    <property type="entry name" value="BRCT_dom_sf"/>
</dbReference>
<evidence type="ECO:0000256" key="2">
    <source>
        <dbReference type="ARBA" id="ARBA00022763"/>
    </source>
</evidence>
<feature type="compositionally biased region" description="Polar residues" evidence="4">
    <location>
        <begin position="523"/>
        <end position="534"/>
    </location>
</feature>
<feature type="compositionally biased region" description="Polar residues" evidence="4">
    <location>
        <begin position="323"/>
        <end position="337"/>
    </location>
</feature>
<evidence type="ECO:0000256" key="1">
    <source>
        <dbReference type="ARBA" id="ARBA00004123"/>
    </source>
</evidence>
<dbReference type="Proteomes" id="UP001174934">
    <property type="component" value="Unassembled WGS sequence"/>
</dbReference>
<feature type="compositionally biased region" description="Polar residues" evidence="4">
    <location>
        <begin position="284"/>
        <end position="306"/>
    </location>
</feature>
<feature type="compositionally biased region" description="Polar residues" evidence="4">
    <location>
        <begin position="255"/>
        <end position="277"/>
    </location>
</feature>
<keyword evidence="3" id="KW-0539">Nucleus</keyword>
<feature type="compositionally biased region" description="Polar residues" evidence="4">
    <location>
        <begin position="143"/>
        <end position="153"/>
    </location>
</feature>
<feature type="region of interest" description="Disordered" evidence="4">
    <location>
        <begin position="232"/>
        <end position="697"/>
    </location>
</feature>
<evidence type="ECO:0000256" key="3">
    <source>
        <dbReference type="ARBA" id="ARBA00023242"/>
    </source>
</evidence>
<feature type="compositionally biased region" description="Basic and acidic residues" evidence="4">
    <location>
        <begin position="550"/>
        <end position="561"/>
    </location>
</feature>
<dbReference type="Gene3D" id="3.40.50.10190">
    <property type="entry name" value="BRCT domain"/>
    <property type="match status" value="1"/>
</dbReference>
<keyword evidence="2" id="KW-0227">DNA damage</keyword>
<dbReference type="PANTHER" id="PTHR15321:SF3">
    <property type="entry name" value="TP53-BINDING PROTEIN 1"/>
    <property type="match status" value="1"/>
</dbReference>
<protein>
    <recommendedName>
        <fullName evidence="6">BRCT domain-containing protein</fullName>
    </recommendedName>
</protein>
<feature type="compositionally biased region" description="Polar residues" evidence="4">
    <location>
        <begin position="613"/>
        <end position="643"/>
    </location>
</feature>
<dbReference type="CDD" id="cd17745">
    <property type="entry name" value="BRCT_p53bp1_rpt1"/>
    <property type="match status" value="1"/>
</dbReference>
<feature type="compositionally biased region" description="Basic and acidic residues" evidence="4">
    <location>
        <begin position="379"/>
        <end position="388"/>
    </location>
</feature>
<evidence type="ECO:0000313" key="7">
    <source>
        <dbReference type="EMBL" id="KAK0636282.1"/>
    </source>
</evidence>
<evidence type="ECO:0000256" key="4">
    <source>
        <dbReference type="SAM" id="MobiDB-lite"/>
    </source>
</evidence>
<feature type="domain" description="BRCT" evidence="6">
    <location>
        <begin position="724"/>
        <end position="865"/>
    </location>
</feature>
<dbReference type="AlphaFoldDB" id="A0AA39XN21"/>
<dbReference type="InterPro" id="IPR001357">
    <property type="entry name" value="BRCT_dom"/>
</dbReference>
<feature type="compositionally biased region" description="Polar residues" evidence="4">
    <location>
        <begin position="459"/>
        <end position="470"/>
    </location>
</feature>
<evidence type="ECO:0000313" key="8">
    <source>
        <dbReference type="Proteomes" id="UP001174934"/>
    </source>
</evidence>
<evidence type="ECO:0000259" key="6">
    <source>
        <dbReference type="PROSITE" id="PS50172"/>
    </source>
</evidence>
<feature type="compositionally biased region" description="Polar residues" evidence="4">
    <location>
        <begin position="173"/>
        <end position="184"/>
    </location>
</feature>
<evidence type="ECO:0000256" key="5">
    <source>
        <dbReference type="SAM" id="Phobius"/>
    </source>
</evidence>
<dbReference type="GO" id="GO:0000077">
    <property type="term" value="P:DNA damage checkpoint signaling"/>
    <property type="evidence" value="ECO:0007669"/>
    <property type="project" value="TreeGrafter"/>
</dbReference>
<feature type="region of interest" description="Disordered" evidence="4">
    <location>
        <begin position="134"/>
        <end position="196"/>
    </location>
</feature>
<proteinExistence type="predicted"/>